<dbReference type="NCBIfam" id="TIGR03618">
    <property type="entry name" value="Rv1155_F420"/>
    <property type="match status" value="1"/>
</dbReference>
<organism evidence="3 4">
    <name type="scientific">Dictyobacter aurantiacus</name>
    <dbReference type="NCBI Taxonomy" id="1936993"/>
    <lineage>
        <taxon>Bacteria</taxon>
        <taxon>Bacillati</taxon>
        <taxon>Chloroflexota</taxon>
        <taxon>Ktedonobacteria</taxon>
        <taxon>Ktedonobacterales</taxon>
        <taxon>Dictyobacteraceae</taxon>
        <taxon>Dictyobacter</taxon>
    </lineage>
</organism>
<dbReference type="AlphaFoldDB" id="A0A401ZR65"/>
<reference evidence="4" key="1">
    <citation type="submission" date="2018-12" db="EMBL/GenBank/DDBJ databases">
        <title>Tengunoibacter tsumagoiensis gen. nov., sp. nov., Dictyobacter kobayashii sp. nov., D. alpinus sp. nov., and D. joshuensis sp. nov. and description of Dictyobacteraceae fam. nov. within the order Ktedonobacterales isolated from Tengu-no-mugimeshi.</title>
        <authorList>
            <person name="Wang C.M."/>
            <person name="Zheng Y."/>
            <person name="Sakai Y."/>
            <person name="Toyoda A."/>
            <person name="Minakuchi Y."/>
            <person name="Abe K."/>
            <person name="Yokota A."/>
            <person name="Yabe S."/>
        </authorList>
    </citation>
    <scope>NUCLEOTIDE SEQUENCE [LARGE SCALE GENOMIC DNA]</scope>
    <source>
        <strain evidence="4">S-27</strain>
    </source>
</reference>
<proteinExistence type="predicted"/>
<dbReference type="RefSeq" id="WP_126601769.1">
    <property type="nucleotide sequence ID" value="NZ_BIFQ01000002.1"/>
</dbReference>
<dbReference type="PANTHER" id="PTHR35176">
    <property type="entry name" value="HEME OXYGENASE HI_0854-RELATED"/>
    <property type="match status" value="1"/>
</dbReference>
<keyword evidence="1" id="KW-0560">Oxidoreductase</keyword>
<dbReference type="InterPro" id="IPR012349">
    <property type="entry name" value="Split_barrel_FMN-bd"/>
</dbReference>
<dbReference type="PANTHER" id="PTHR35176:SF6">
    <property type="entry name" value="HEME OXYGENASE HI_0854-RELATED"/>
    <property type="match status" value="1"/>
</dbReference>
<dbReference type="EMBL" id="BIFQ01000002">
    <property type="protein sequence ID" value="GCE09377.1"/>
    <property type="molecule type" value="Genomic_DNA"/>
</dbReference>
<accession>A0A401ZR65</accession>
<name>A0A401ZR65_9CHLR</name>
<dbReference type="Pfam" id="PF01243">
    <property type="entry name" value="PNPOx_N"/>
    <property type="match status" value="1"/>
</dbReference>
<comment type="caution">
    <text evidence="3">The sequence shown here is derived from an EMBL/GenBank/DDBJ whole genome shotgun (WGS) entry which is preliminary data.</text>
</comment>
<dbReference type="GO" id="GO:0070967">
    <property type="term" value="F:coenzyme F420 binding"/>
    <property type="evidence" value="ECO:0007669"/>
    <property type="project" value="TreeGrafter"/>
</dbReference>
<dbReference type="Gene3D" id="2.30.110.10">
    <property type="entry name" value="Electron Transport, Fmn-binding Protein, Chain A"/>
    <property type="match status" value="1"/>
</dbReference>
<gene>
    <name evidence="3" type="ORF">KDAU_67060</name>
</gene>
<dbReference type="InterPro" id="IPR011576">
    <property type="entry name" value="Pyridox_Oxase_N"/>
</dbReference>
<keyword evidence="4" id="KW-1185">Reference proteome</keyword>
<protein>
    <submittedName>
        <fullName evidence="3">Putative pyridoxamine 5'-phosphate oxidase</fullName>
    </submittedName>
</protein>
<dbReference type="SUPFAM" id="SSF50475">
    <property type="entry name" value="FMN-binding split barrel"/>
    <property type="match status" value="1"/>
</dbReference>
<dbReference type="InterPro" id="IPR052019">
    <property type="entry name" value="F420H2_bilvrd_red/Heme_oxyg"/>
</dbReference>
<feature type="domain" description="Pyridoxamine 5'-phosphate oxidase N-terminal" evidence="2">
    <location>
        <begin position="4"/>
        <end position="125"/>
    </location>
</feature>
<dbReference type="InterPro" id="IPR019920">
    <property type="entry name" value="F420-binding_dom_put"/>
</dbReference>
<dbReference type="Proteomes" id="UP000287224">
    <property type="component" value="Unassembled WGS sequence"/>
</dbReference>
<dbReference type="GO" id="GO:0005829">
    <property type="term" value="C:cytosol"/>
    <property type="evidence" value="ECO:0007669"/>
    <property type="project" value="TreeGrafter"/>
</dbReference>
<sequence>MVDIPQEYADLLHTTTLAHVATVGVKGEPHNTPVWFDWDGNYIRFSQTKTRQKFRNLQRDPRIALCIVDPNNPYRHLEIRGRVIRIEEDPDFSFLNGMTKRYLGRDTYPWHQPGDEHVIFVVEPEHTTRPRRRF</sequence>
<evidence type="ECO:0000313" key="4">
    <source>
        <dbReference type="Proteomes" id="UP000287224"/>
    </source>
</evidence>
<evidence type="ECO:0000259" key="2">
    <source>
        <dbReference type="Pfam" id="PF01243"/>
    </source>
</evidence>
<dbReference type="GO" id="GO:0016627">
    <property type="term" value="F:oxidoreductase activity, acting on the CH-CH group of donors"/>
    <property type="evidence" value="ECO:0007669"/>
    <property type="project" value="TreeGrafter"/>
</dbReference>
<dbReference type="OrthoDB" id="162914at2"/>
<evidence type="ECO:0000256" key="1">
    <source>
        <dbReference type="ARBA" id="ARBA00023002"/>
    </source>
</evidence>
<evidence type="ECO:0000313" key="3">
    <source>
        <dbReference type="EMBL" id="GCE09377.1"/>
    </source>
</evidence>